<keyword evidence="3" id="KW-0805">Transcription regulation</keyword>
<name>A0A3D8Q4H4_9HELO</name>
<evidence type="ECO:0000256" key="4">
    <source>
        <dbReference type="ARBA" id="ARBA00023125"/>
    </source>
</evidence>
<evidence type="ECO:0000313" key="10">
    <source>
        <dbReference type="Proteomes" id="UP000256645"/>
    </source>
</evidence>
<dbReference type="InterPro" id="IPR007219">
    <property type="entry name" value="XnlR_reg_dom"/>
</dbReference>
<organism evidence="9 10">
    <name type="scientific">Coleophoma cylindrospora</name>
    <dbReference type="NCBI Taxonomy" id="1849047"/>
    <lineage>
        <taxon>Eukaryota</taxon>
        <taxon>Fungi</taxon>
        <taxon>Dikarya</taxon>
        <taxon>Ascomycota</taxon>
        <taxon>Pezizomycotina</taxon>
        <taxon>Leotiomycetes</taxon>
        <taxon>Helotiales</taxon>
        <taxon>Dermateaceae</taxon>
        <taxon>Coleophoma</taxon>
    </lineage>
</organism>
<feature type="compositionally biased region" description="Low complexity" evidence="7">
    <location>
        <begin position="91"/>
        <end position="105"/>
    </location>
</feature>
<dbReference type="InterPro" id="IPR051711">
    <property type="entry name" value="Stress_Response_Reg"/>
</dbReference>
<comment type="subcellular location">
    <subcellularLocation>
        <location evidence="1">Nucleus</location>
    </subcellularLocation>
</comment>
<dbReference type="CDD" id="cd12148">
    <property type="entry name" value="fungal_TF_MHR"/>
    <property type="match status" value="1"/>
</dbReference>
<evidence type="ECO:0000256" key="1">
    <source>
        <dbReference type="ARBA" id="ARBA00004123"/>
    </source>
</evidence>
<dbReference type="CDD" id="cd00067">
    <property type="entry name" value="GAL4"/>
    <property type="match status" value="1"/>
</dbReference>
<dbReference type="GO" id="GO:0006351">
    <property type="term" value="P:DNA-templated transcription"/>
    <property type="evidence" value="ECO:0007669"/>
    <property type="project" value="InterPro"/>
</dbReference>
<proteinExistence type="predicted"/>
<keyword evidence="5" id="KW-0804">Transcription</keyword>
<dbReference type="Pfam" id="PF04082">
    <property type="entry name" value="Fungal_trans"/>
    <property type="match status" value="1"/>
</dbReference>
<keyword evidence="2" id="KW-0479">Metal-binding</keyword>
<reference evidence="9 10" key="1">
    <citation type="journal article" date="2018" name="IMA Fungus">
        <title>IMA Genome-F 9: Draft genome sequence of Annulohypoxylon stygium, Aspergillus mulundensis, Berkeleyomyces basicola (syn. Thielaviopsis basicola), Ceratocystis smalleyi, two Cercospora beticola strains, Coleophoma cylindrospora, Fusarium fracticaudum, Phialophora cf. hyalina, and Morchella septimelata.</title>
        <authorList>
            <person name="Wingfield B.D."/>
            <person name="Bills G.F."/>
            <person name="Dong Y."/>
            <person name="Huang W."/>
            <person name="Nel W.J."/>
            <person name="Swalarsk-Parry B.S."/>
            <person name="Vaghefi N."/>
            <person name="Wilken P.M."/>
            <person name="An Z."/>
            <person name="de Beer Z.W."/>
            <person name="De Vos L."/>
            <person name="Chen L."/>
            <person name="Duong T.A."/>
            <person name="Gao Y."/>
            <person name="Hammerbacher A."/>
            <person name="Kikkert J.R."/>
            <person name="Li Y."/>
            <person name="Li H."/>
            <person name="Li K."/>
            <person name="Li Q."/>
            <person name="Liu X."/>
            <person name="Ma X."/>
            <person name="Naidoo K."/>
            <person name="Pethybridge S.J."/>
            <person name="Sun J."/>
            <person name="Steenkamp E.T."/>
            <person name="van der Nest M.A."/>
            <person name="van Wyk S."/>
            <person name="Wingfield M.J."/>
            <person name="Xiong C."/>
            <person name="Yue Q."/>
            <person name="Zhang X."/>
        </authorList>
    </citation>
    <scope>NUCLEOTIDE SEQUENCE [LARGE SCALE GENOMIC DNA]</scope>
    <source>
        <strain evidence="9 10">BP6252</strain>
    </source>
</reference>
<dbReference type="PROSITE" id="PS50048">
    <property type="entry name" value="ZN2_CY6_FUNGAL_2"/>
    <property type="match status" value="1"/>
</dbReference>
<dbReference type="SUPFAM" id="SSF57701">
    <property type="entry name" value="Zn2/Cys6 DNA-binding domain"/>
    <property type="match status" value="1"/>
</dbReference>
<dbReference type="EMBL" id="PDLM01000030">
    <property type="protein sequence ID" value="RDW56731.1"/>
    <property type="molecule type" value="Genomic_DNA"/>
</dbReference>
<feature type="region of interest" description="Disordered" evidence="7">
    <location>
        <begin position="601"/>
        <end position="635"/>
    </location>
</feature>
<dbReference type="SMART" id="SM00906">
    <property type="entry name" value="Fungal_trans"/>
    <property type="match status" value="1"/>
</dbReference>
<dbReference type="STRING" id="1849047.A0A3D8Q4H4"/>
<dbReference type="PANTHER" id="PTHR47540">
    <property type="entry name" value="THIAMINE REPRESSIBLE GENES REGULATORY PROTEIN THI5"/>
    <property type="match status" value="1"/>
</dbReference>
<dbReference type="Pfam" id="PF00172">
    <property type="entry name" value="Zn_clus"/>
    <property type="match status" value="1"/>
</dbReference>
<feature type="region of interest" description="Disordered" evidence="7">
    <location>
        <begin position="78"/>
        <end position="105"/>
    </location>
</feature>
<dbReference type="SMART" id="SM00066">
    <property type="entry name" value="GAL4"/>
    <property type="match status" value="1"/>
</dbReference>
<sequence>MSTGQGPSSRASKACEACREKKVKCSGDQPCHYCVRRRLNCTFPRNGRNKVYPVSQVEELRRRVAFYEQREALAGRANIGIDTSTAPKPRNQNQNLSSSSQQPQLTLEETAAAKSLYDLNRDLNNPTGVASRPINEYHTVSADAFLSSSQAFETEVQSLWKASAWSTSAEAPTAIHSEDSYGLSQRSSNTMPPNPSHIWPLEEDAYKLLDLVLFYLGQSQHFFDPRTFSDKLSLLYENIHNATQIDNLSLVEILLVLALGKLIQGQSSVEKDLPGADFYLEAMKRVPDLCTLRSSSVLGVEIMGLSALYLQSSDCKEDAYVIAGTAMRLAVSQRLYRKSGGKRYKRSEIVHRNRLWWSIYMQERRLAAATGHPWSISDEAIDADMPLDAPGYCSSLPLNVNVRIAQVTGQIISTVYGTQCLSQQVFTSKIQGLLSTLYEVARTMPHEYELQLSQNPLQARRTASSLYLMLFQAIILTIRPVLLHLAKTKLEVDPRQSVESAAPPIHNLHKLADTCVVAAKRSLNILEALLSQGILGKFGFFDQDAAFSVAFVLTLAKTISPADNTIANDVERALLVMKYFADNGHKSAAARLVAISQIWSKQSEPSHESSQDGFNSNREPDPGAAPLASSPLELSRSNVPTYSTFVERENNTFLGPVSNTQVSVHANSPELQFDHPTQETCGGLRKPTDKPDIDFMAAPLLEQDDNLYNIYHDSSLLLTGVDFGDWEEFDRHITWPR</sequence>
<evidence type="ECO:0000256" key="2">
    <source>
        <dbReference type="ARBA" id="ARBA00022723"/>
    </source>
</evidence>
<evidence type="ECO:0000256" key="3">
    <source>
        <dbReference type="ARBA" id="ARBA00023015"/>
    </source>
</evidence>
<dbReference type="PANTHER" id="PTHR47540:SF6">
    <property type="entry name" value="ZN(II)2CYS6 TRANSCRIPTION FACTOR (EUROFUNG)"/>
    <property type="match status" value="1"/>
</dbReference>
<dbReference type="GO" id="GO:0008270">
    <property type="term" value="F:zinc ion binding"/>
    <property type="evidence" value="ECO:0007669"/>
    <property type="project" value="InterPro"/>
</dbReference>
<dbReference type="GO" id="GO:0043565">
    <property type="term" value="F:sequence-specific DNA binding"/>
    <property type="evidence" value="ECO:0007669"/>
    <property type="project" value="TreeGrafter"/>
</dbReference>
<dbReference type="OrthoDB" id="3266505at2759"/>
<dbReference type="InterPro" id="IPR036864">
    <property type="entry name" value="Zn2-C6_fun-type_DNA-bd_sf"/>
</dbReference>
<dbReference type="GO" id="GO:0045944">
    <property type="term" value="P:positive regulation of transcription by RNA polymerase II"/>
    <property type="evidence" value="ECO:0007669"/>
    <property type="project" value="TreeGrafter"/>
</dbReference>
<dbReference type="GO" id="GO:0000981">
    <property type="term" value="F:DNA-binding transcription factor activity, RNA polymerase II-specific"/>
    <property type="evidence" value="ECO:0007669"/>
    <property type="project" value="InterPro"/>
</dbReference>
<dbReference type="AlphaFoldDB" id="A0A3D8Q4H4"/>
<dbReference type="InterPro" id="IPR001138">
    <property type="entry name" value="Zn2Cys6_DnaBD"/>
</dbReference>
<accession>A0A3D8Q4H4</accession>
<keyword evidence="4" id="KW-0238">DNA-binding</keyword>
<evidence type="ECO:0000259" key="8">
    <source>
        <dbReference type="PROSITE" id="PS50048"/>
    </source>
</evidence>
<evidence type="ECO:0000256" key="6">
    <source>
        <dbReference type="ARBA" id="ARBA00023242"/>
    </source>
</evidence>
<evidence type="ECO:0000256" key="7">
    <source>
        <dbReference type="SAM" id="MobiDB-lite"/>
    </source>
</evidence>
<feature type="domain" description="Zn(2)-C6 fungal-type" evidence="8">
    <location>
        <begin position="14"/>
        <end position="43"/>
    </location>
</feature>
<evidence type="ECO:0000256" key="5">
    <source>
        <dbReference type="ARBA" id="ARBA00023163"/>
    </source>
</evidence>
<comment type="caution">
    <text evidence="9">The sequence shown here is derived from an EMBL/GenBank/DDBJ whole genome shotgun (WGS) entry which is preliminary data.</text>
</comment>
<dbReference type="GO" id="GO:0005634">
    <property type="term" value="C:nucleus"/>
    <property type="evidence" value="ECO:0007669"/>
    <property type="project" value="UniProtKB-SubCell"/>
</dbReference>
<keyword evidence="6" id="KW-0539">Nucleus</keyword>
<evidence type="ECO:0000313" key="9">
    <source>
        <dbReference type="EMBL" id="RDW56731.1"/>
    </source>
</evidence>
<dbReference type="Proteomes" id="UP000256645">
    <property type="component" value="Unassembled WGS sequence"/>
</dbReference>
<keyword evidence="10" id="KW-1185">Reference proteome</keyword>
<dbReference type="Gene3D" id="4.10.240.10">
    <property type="entry name" value="Zn(2)-C6 fungal-type DNA-binding domain"/>
    <property type="match status" value="1"/>
</dbReference>
<gene>
    <name evidence="9" type="ORF">BP6252_13986</name>
</gene>
<dbReference type="PROSITE" id="PS00463">
    <property type="entry name" value="ZN2_CY6_FUNGAL_1"/>
    <property type="match status" value="1"/>
</dbReference>
<protein>
    <recommendedName>
        <fullName evidence="8">Zn(2)-C6 fungal-type domain-containing protein</fullName>
    </recommendedName>
</protein>